<dbReference type="EMBL" id="CM045761">
    <property type="protein sequence ID" value="KAI8014247.1"/>
    <property type="molecule type" value="Genomic_DNA"/>
</dbReference>
<evidence type="ECO:0000313" key="2">
    <source>
        <dbReference type="Proteomes" id="UP001060215"/>
    </source>
</evidence>
<name>A0ACC0HP14_9ERIC</name>
<reference evidence="1 2" key="1">
    <citation type="journal article" date="2022" name="Plant J.">
        <title>Chromosome-level genome of Camellia lanceoleosa provides a valuable resource for understanding genome evolution and self-incompatibility.</title>
        <authorList>
            <person name="Gong W."/>
            <person name="Xiao S."/>
            <person name="Wang L."/>
            <person name="Liao Z."/>
            <person name="Chang Y."/>
            <person name="Mo W."/>
            <person name="Hu G."/>
            <person name="Li W."/>
            <person name="Zhao G."/>
            <person name="Zhu H."/>
            <person name="Hu X."/>
            <person name="Ji K."/>
            <person name="Xiang X."/>
            <person name="Song Q."/>
            <person name="Yuan D."/>
            <person name="Jin S."/>
            <person name="Zhang L."/>
        </authorList>
    </citation>
    <scope>NUCLEOTIDE SEQUENCE [LARGE SCALE GENOMIC DNA]</scope>
    <source>
        <strain evidence="1">SQ_2022a</strain>
    </source>
</reference>
<accession>A0ACC0HP14</accession>
<dbReference type="Proteomes" id="UP001060215">
    <property type="component" value="Chromosome 4"/>
</dbReference>
<evidence type="ECO:0000313" key="1">
    <source>
        <dbReference type="EMBL" id="KAI8014247.1"/>
    </source>
</evidence>
<keyword evidence="2" id="KW-1185">Reference proteome</keyword>
<protein>
    <submittedName>
        <fullName evidence="1">Protein ILITYHIA</fullName>
    </submittedName>
</protein>
<organism evidence="1 2">
    <name type="scientific">Camellia lanceoleosa</name>
    <dbReference type="NCBI Taxonomy" id="1840588"/>
    <lineage>
        <taxon>Eukaryota</taxon>
        <taxon>Viridiplantae</taxon>
        <taxon>Streptophyta</taxon>
        <taxon>Embryophyta</taxon>
        <taxon>Tracheophyta</taxon>
        <taxon>Spermatophyta</taxon>
        <taxon>Magnoliopsida</taxon>
        <taxon>eudicotyledons</taxon>
        <taxon>Gunneridae</taxon>
        <taxon>Pentapetalae</taxon>
        <taxon>asterids</taxon>
        <taxon>Ericales</taxon>
        <taxon>Theaceae</taxon>
        <taxon>Camellia</taxon>
    </lineage>
</organism>
<gene>
    <name evidence="1" type="ORF">LOK49_LG05G02824</name>
</gene>
<sequence>MDIRTAAVLPHILPKLVHPPLSAFNAHTLGALAEVAGPGLDFHLSTVEVQNLAKKAAEAVVLVIDEEGIEPLISELLKGVGDHQGSIRRSSSYMLGYFFKNSKLYLVDEAPNVITTLIVAWEALSRVVGLVPKEVLPSYIKLVHDAVSTSRDKERRKRKGGPVLIPGLCLPKALQPLLPIFLHVKSAILSTLTIMIRKGGMALKPFLPQLQTTFIKCLQDNTSEAVLRKSGFDVLLHYWSVKLVMDEKVKRSKGYAFIQYTSQDDALLALESMDHKGRLKNGNIAAIKVLSPESSQGVKEFLTEIRVISDIEHQNIVKLYGCCVDEDHRILVYNYLENNSLAQTLLGFLQVQDQTTQEYVIVATDPGPADPSDDVDSVILMCRHREAMIARNTGYDWPTRALMLLGNTVGGVQHWLGCIESYAMHLANICMTFLDAFNVLEISTHVLRQYRYSLDRQTFAQICNASLEGSHIGTLARQAHAALHEQDRFTGVPPPQPDVHTHAKAEPSDGVDSEPNVERDFTSIPDLKSMLNDWCQTLIHMEDFGNVMTEQHEEGVTHSEEGVSHTAIGVLHSGDGLTQSPERVPAFIVTVTHSEERGSHVDEQHLGTTHALHEEVPVSAITQSKEGITQSGDGIPLSTERVAHYREEESHVDEQVLPIVPMDPVPHRRKRGRHQATEEGVTQVCIEEVKEANGFIGDTIYAGK</sequence>
<comment type="caution">
    <text evidence="1">The sequence shown here is derived from an EMBL/GenBank/DDBJ whole genome shotgun (WGS) entry which is preliminary data.</text>
</comment>
<proteinExistence type="predicted"/>